<feature type="domain" description="Myb-like" evidence="5">
    <location>
        <begin position="22"/>
        <end position="70"/>
    </location>
</feature>
<protein>
    <recommendedName>
        <fullName evidence="8">Myb-like domain-containing protein</fullName>
    </recommendedName>
</protein>
<feature type="domain" description="Myb-like" evidence="5">
    <location>
        <begin position="71"/>
        <end position="121"/>
    </location>
</feature>
<dbReference type="SMART" id="SM00717">
    <property type="entry name" value="SANT"/>
    <property type="match status" value="2"/>
</dbReference>
<evidence type="ECO:0000313" key="7">
    <source>
        <dbReference type="EMBL" id="CAE0444308.1"/>
    </source>
</evidence>
<dbReference type="GO" id="GO:0042795">
    <property type="term" value="P:snRNA transcription by RNA polymerase II"/>
    <property type="evidence" value="ECO:0007669"/>
    <property type="project" value="TreeGrafter"/>
</dbReference>
<proteinExistence type="predicted"/>
<evidence type="ECO:0008006" key="8">
    <source>
        <dbReference type="Google" id="ProtNLM"/>
    </source>
</evidence>
<dbReference type="InterPro" id="IPR009057">
    <property type="entry name" value="Homeodomain-like_sf"/>
</dbReference>
<dbReference type="AlphaFoldDB" id="A0A7S3PMQ1"/>
<dbReference type="GO" id="GO:0042796">
    <property type="term" value="P:snRNA transcription by RNA polymerase III"/>
    <property type="evidence" value="ECO:0007669"/>
    <property type="project" value="TreeGrafter"/>
</dbReference>
<dbReference type="PROSITE" id="PS51294">
    <property type="entry name" value="HTH_MYB"/>
    <property type="match status" value="1"/>
</dbReference>
<dbReference type="Pfam" id="PF13921">
    <property type="entry name" value="Myb_DNA-bind_6"/>
    <property type="match status" value="1"/>
</dbReference>
<dbReference type="GO" id="GO:0019185">
    <property type="term" value="C:snRNA-activating protein complex"/>
    <property type="evidence" value="ECO:0007669"/>
    <property type="project" value="TreeGrafter"/>
</dbReference>
<dbReference type="GO" id="GO:0001006">
    <property type="term" value="F:RNA polymerase III type 3 promoter sequence-specific DNA binding"/>
    <property type="evidence" value="ECO:0007669"/>
    <property type="project" value="TreeGrafter"/>
</dbReference>
<keyword evidence="2" id="KW-0238">DNA-binding</keyword>
<reference evidence="7" key="1">
    <citation type="submission" date="2021-01" db="EMBL/GenBank/DDBJ databases">
        <authorList>
            <person name="Corre E."/>
            <person name="Pelletier E."/>
            <person name="Niang G."/>
            <person name="Scheremetjew M."/>
            <person name="Finn R."/>
            <person name="Kale V."/>
            <person name="Holt S."/>
            <person name="Cochrane G."/>
            <person name="Meng A."/>
            <person name="Brown T."/>
            <person name="Cohen L."/>
        </authorList>
    </citation>
    <scope>NUCLEOTIDE SEQUENCE</scope>
    <source>
        <strain evidence="7">GSBS06</strain>
    </source>
</reference>
<dbReference type="SUPFAM" id="SSF46689">
    <property type="entry name" value="Homeodomain-like"/>
    <property type="match status" value="1"/>
</dbReference>
<keyword evidence="3" id="KW-0804">Transcription</keyword>
<keyword evidence="1" id="KW-0805">Transcription regulation</keyword>
<dbReference type="PANTHER" id="PTHR46621:SF1">
    <property type="entry name" value="SNRNA-ACTIVATING PROTEIN COMPLEX SUBUNIT 4"/>
    <property type="match status" value="1"/>
</dbReference>
<dbReference type="PANTHER" id="PTHR46621">
    <property type="entry name" value="SNRNA-ACTIVATING PROTEIN COMPLEX SUBUNIT 4"/>
    <property type="match status" value="1"/>
</dbReference>
<dbReference type="InterPro" id="IPR017930">
    <property type="entry name" value="Myb_dom"/>
</dbReference>
<organism evidence="7">
    <name type="scientific">Aplanochytrium stocchinoi</name>
    <dbReference type="NCBI Taxonomy" id="215587"/>
    <lineage>
        <taxon>Eukaryota</taxon>
        <taxon>Sar</taxon>
        <taxon>Stramenopiles</taxon>
        <taxon>Bigyra</taxon>
        <taxon>Labyrinthulomycetes</taxon>
        <taxon>Thraustochytrida</taxon>
        <taxon>Thraustochytriidae</taxon>
        <taxon>Aplanochytrium</taxon>
    </lineage>
</organism>
<accession>A0A7S3PMQ1</accession>
<dbReference type="PROSITE" id="PS50090">
    <property type="entry name" value="MYB_LIKE"/>
    <property type="match status" value="2"/>
</dbReference>
<dbReference type="InterPro" id="IPR001005">
    <property type="entry name" value="SANT/Myb"/>
</dbReference>
<evidence type="ECO:0000256" key="1">
    <source>
        <dbReference type="ARBA" id="ARBA00023015"/>
    </source>
</evidence>
<evidence type="ECO:0000256" key="4">
    <source>
        <dbReference type="ARBA" id="ARBA00023242"/>
    </source>
</evidence>
<dbReference type="InterPro" id="IPR051575">
    <property type="entry name" value="Myb-like_DNA-bd"/>
</dbReference>
<dbReference type="EMBL" id="HBIN01018838">
    <property type="protein sequence ID" value="CAE0444308.1"/>
    <property type="molecule type" value="Transcribed_RNA"/>
</dbReference>
<sequence>MAVDKENFKHENDVGGMLKIRPWTKAEDELLLILIKENLTKEKSINFRSISQQMPERTTKQCREHYENSLAPNKRRGDWSLEEKIRLAELMVIHGQNWAKLRDSFRSRTYNGIKKKGRKFLGESSVSKPLKHRRSPIKTSASLRKYNNKIDDDTIFQRLLELHKEHRYHIKIISTKLRVNKSEAELERMLFKNCQCKTCLTKRREIKALMVENNEDFKESWTRVKALEKLQDLLRTKSETNMNDSVSTHNISEITVPLVGKELGYPIYPVPSTDYEGLNCASPLKLDTENTLDVECDLIDVTDYDMSDIDLGFLIDHFPGADDYFHNAICTYN</sequence>
<dbReference type="GO" id="GO:0000978">
    <property type="term" value="F:RNA polymerase II cis-regulatory region sequence-specific DNA binding"/>
    <property type="evidence" value="ECO:0007669"/>
    <property type="project" value="TreeGrafter"/>
</dbReference>
<gene>
    <name evidence="7" type="ORF">ASTO00021_LOCUS14360</name>
</gene>
<evidence type="ECO:0000256" key="2">
    <source>
        <dbReference type="ARBA" id="ARBA00023125"/>
    </source>
</evidence>
<evidence type="ECO:0000256" key="3">
    <source>
        <dbReference type="ARBA" id="ARBA00023163"/>
    </source>
</evidence>
<evidence type="ECO:0000259" key="5">
    <source>
        <dbReference type="PROSITE" id="PS50090"/>
    </source>
</evidence>
<keyword evidence="4" id="KW-0539">Nucleus</keyword>
<dbReference type="Gene3D" id="1.10.10.60">
    <property type="entry name" value="Homeodomain-like"/>
    <property type="match status" value="2"/>
</dbReference>
<name>A0A7S3PMQ1_9STRA</name>
<feature type="domain" description="HTH myb-type" evidence="6">
    <location>
        <begin position="18"/>
        <end position="74"/>
    </location>
</feature>
<evidence type="ECO:0000259" key="6">
    <source>
        <dbReference type="PROSITE" id="PS51294"/>
    </source>
</evidence>
<dbReference type="CDD" id="cd00167">
    <property type="entry name" value="SANT"/>
    <property type="match status" value="1"/>
</dbReference>